<proteinExistence type="predicted"/>
<evidence type="ECO:0000259" key="1">
    <source>
        <dbReference type="Pfam" id="PF01243"/>
    </source>
</evidence>
<dbReference type="Proteomes" id="UP001055336">
    <property type="component" value="Chromosome"/>
</dbReference>
<accession>A0ABY3VJI2</accession>
<dbReference type="SUPFAM" id="SSF50475">
    <property type="entry name" value="FMN-binding split barrel"/>
    <property type="match status" value="1"/>
</dbReference>
<organism evidence="2 3">
    <name type="scientific">Mycobacterium paraterrae</name>
    <dbReference type="NCBI Taxonomy" id="577492"/>
    <lineage>
        <taxon>Bacteria</taxon>
        <taxon>Bacillati</taxon>
        <taxon>Actinomycetota</taxon>
        <taxon>Actinomycetes</taxon>
        <taxon>Mycobacteriales</taxon>
        <taxon>Mycobacteriaceae</taxon>
        <taxon>Mycobacterium</taxon>
    </lineage>
</organism>
<keyword evidence="3" id="KW-1185">Reference proteome</keyword>
<evidence type="ECO:0000313" key="2">
    <source>
        <dbReference type="EMBL" id="UMB69568.1"/>
    </source>
</evidence>
<dbReference type="Gene3D" id="2.30.110.10">
    <property type="entry name" value="Electron Transport, Fmn-binding Protein, Chain A"/>
    <property type="match status" value="1"/>
</dbReference>
<name>A0ABY3VJI2_9MYCO</name>
<sequence>MLEPPYLSGGAATFLAQQRFAALTARDSAGQLWVSPLSGPPGFLQASGEHLRIATAPRIGDPLHALRPMQPVGMIAINFNARRRLRVNGTLVAAGGDELVVHADQAYGNCPQYIHRHAVDDQRLRATPTHTPTFDSSLSRDAQALISTSDTFFLGTIHPTRGADASHRGGPPGFVRIESPTTLWWPDYPGNNMFNSFGNLAVDNAAALLFIDFTSGMSLHLSGSAQVIWTDPGAEGDDGGVGRLVTFALDAAVEVNP</sequence>
<dbReference type="Pfam" id="PF01243">
    <property type="entry name" value="PNPOx_N"/>
    <property type="match status" value="1"/>
</dbReference>
<dbReference type="InterPro" id="IPR011576">
    <property type="entry name" value="Pyridox_Oxase_N"/>
</dbReference>
<evidence type="ECO:0000313" key="3">
    <source>
        <dbReference type="Proteomes" id="UP001055336"/>
    </source>
</evidence>
<dbReference type="EMBL" id="CP092488">
    <property type="protein sequence ID" value="UMB69568.1"/>
    <property type="molecule type" value="Genomic_DNA"/>
</dbReference>
<dbReference type="RefSeq" id="WP_240261300.1">
    <property type="nucleotide sequence ID" value="NZ_CP092488.2"/>
</dbReference>
<dbReference type="PANTHER" id="PTHR42815:SF2">
    <property type="entry name" value="FAD-BINDING, PUTATIVE (AFU_ORTHOLOGUE AFUA_6G07600)-RELATED"/>
    <property type="match status" value="1"/>
</dbReference>
<dbReference type="InterPro" id="IPR012349">
    <property type="entry name" value="Split_barrel_FMN-bd"/>
</dbReference>
<dbReference type="PANTHER" id="PTHR42815">
    <property type="entry name" value="FAD-BINDING, PUTATIVE (AFU_ORTHOLOGUE AFUA_6G07600)-RELATED"/>
    <property type="match status" value="1"/>
</dbReference>
<reference evidence="2" key="1">
    <citation type="submission" date="2022-08" db="EMBL/GenBank/DDBJ databases">
        <title>Whole genome sequencing of non-tuberculosis mycobacteria type-strains.</title>
        <authorList>
            <person name="Igarashi Y."/>
            <person name="Osugi A."/>
            <person name="Mitarai S."/>
        </authorList>
    </citation>
    <scope>NUCLEOTIDE SEQUENCE</scope>
    <source>
        <strain evidence="2">DSM 45127</strain>
    </source>
</reference>
<protein>
    <submittedName>
        <fullName evidence="2">Pyridoxamine 5'-phosphate oxidase family protein</fullName>
    </submittedName>
</protein>
<feature type="domain" description="Pyridoxamine 5'-phosphate oxidase N-terminal" evidence="1">
    <location>
        <begin position="141"/>
        <end position="232"/>
    </location>
</feature>
<gene>
    <name evidence="2" type="ORF">MKK62_25080</name>
</gene>